<protein>
    <submittedName>
        <fullName evidence="1">Uncharacterized protein</fullName>
    </submittedName>
</protein>
<name>A0A410QDM0_9FIRM</name>
<dbReference type="AlphaFoldDB" id="A0A410QDM0"/>
<dbReference type="KEGG" id="spoa:EQM13_10140"/>
<dbReference type="RefSeq" id="WP_128752591.1">
    <property type="nucleotide sequence ID" value="NZ_CP035282.1"/>
</dbReference>
<dbReference type="Proteomes" id="UP000287969">
    <property type="component" value="Chromosome"/>
</dbReference>
<organism evidence="1 2">
    <name type="scientific">Acidilutibacter cellobiosedens</name>
    <dbReference type="NCBI Taxonomy" id="2507161"/>
    <lineage>
        <taxon>Bacteria</taxon>
        <taxon>Bacillati</taxon>
        <taxon>Bacillota</taxon>
        <taxon>Tissierellia</taxon>
        <taxon>Tissierellales</taxon>
        <taxon>Acidilutibacteraceae</taxon>
        <taxon>Acidilutibacter</taxon>
    </lineage>
</organism>
<keyword evidence="2" id="KW-1185">Reference proteome</keyword>
<reference evidence="2" key="1">
    <citation type="submission" date="2019-01" db="EMBL/GenBank/DDBJ databases">
        <title>Draft genomes of a novel of Sporanaerobacter strains.</title>
        <authorList>
            <person name="Ma S."/>
        </authorList>
    </citation>
    <scope>NUCLEOTIDE SEQUENCE [LARGE SCALE GENOMIC DNA]</scope>
    <source>
        <strain evidence="2">NJN-17</strain>
    </source>
</reference>
<evidence type="ECO:0000313" key="2">
    <source>
        <dbReference type="Proteomes" id="UP000287969"/>
    </source>
</evidence>
<sequence>MKVYINVDWIGKNQETLSRNSGRAVIDYGKTIKITFRPETKVMADYTLVEVKLDECLMYQNILNVGRFEIV</sequence>
<accession>A0A410QDM0</accession>
<evidence type="ECO:0000313" key="1">
    <source>
        <dbReference type="EMBL" id="QAT61928.1"/>
    </source>
</evidence>
<gene>
    <name evidence="1" type="ORF">EQM13_10140</name>
</gene>
<proteinExistence type="predicted"/>
<dbReference type="EMBL" id="CP035282">
    <property type="protein sequence ID" value="QAT61928.1"/>
    <property type="molecule type" value="Genomic_DNA"/>
</dbReference>